<protein>
    <submittedName>
        <fullName evidence="1">Uncharacterized protein</fullName>
    </submittedName>
</protein>
<sequence length="70" mass="8073">MLLNTIPHAFLTTHAQLSIEKALLIQIIIKVRLCERLHFNEDDRELHNIVTKNGRQMILDDSMAAYSDEA</sequence>
<accession>A0A4U8UIZ7</accession>
<evidence type="ECO:0000313" key="1">
    <source>
        <dbReference type="EMBL" id="TMS32912.1"/>
    </source>
</evidence>
<dbReference type="EMBL" id="AZBU02000001">
    <property type="protein sequence ID" value="TMS32912.1"/>
    <property type="molecule type" value="Genomic_DNA"/>
</dbReference>
<name>A0A4U8UIZ7_STECR</name>
<comment type="caution">
    <text evidence="1">The sequence shown here is derived from an EMBL/GenBank/DDBJ whole genome shotgun (WGS) entry which is preliminary data.</text>
</comment>
<reference evidence="1 2" key="1">
    <citation type="journal article" date="2015" name="Genome Biol.">
        <title>Comparative genomics of Steinernema reveals deeply conserved gene regulatory networks.</title>
        <authorList>
            <person name="Dillman A.R."/>
            <person name="Macchietto M."/>
            <person name="Porter C.F."/>
            <person name="Rogers A."/>
            <person name="Williams B."/>
            <person name="Antoshechkin I."/>
            <person name="Lee M.M."/>
            <person name="Goodwin Z."/>
            <person name="Lu X."/>
            <person name="Lewis E.E."/>
            <person name="Goodrich-Blair H."/>
            <person name="Stock S.P."/>
            <person name="Adams B.J."/>
            <person name="Sternberg P.W."/>
            <person name="Mortazavi A."/>
        </authorList>
    </citation>
    <scope>NUCLEOTIDE SEQUENCE [LARGE SCALE GENOMIC DNA]</scope>
    <source>
        <strain evidence="1 2">ALL</strain>
    </source>
</reference>
<evidence type="ECO:0000313" key="2">
    <source>
        <dbReference type="Proteomes" id="UP000298663"/>
    </source>
</evidence>
<dbReference type="Proteomes" id="UP000298663">
    <property type="component" value="Unassembled WGS sequence"/>
</dbReference>
<keyword evidence="2" id="KW-1185">Reference proteome</keyword>
<dbReference type="AlphaFoldDB" id="A0A4U8UIZ7"/>
<reference evidence="1 2" key="2">
    <citation type="journal article" date="2019" name="G3 (Bethesda)">
        <title>Hybrid Assembly of the Genome of the Entomopathogenic Nematode Steinernema carpocapsae Identifies the X-Chromosome.</title>
        <authorList>
            <person name="Serra L."/>
            <person name="Macchietto M."/>
            <person name="Macias-Munoz A."/>
            <person name="McGill C.J."/>
            <person name="Rodriguez I.M."/>
            <person name="Rodriguez B."/>
            <person name="Murad R."/>
            <person name="Mortazavi A."/>
        </authorList>
    </citation>
    <scope>NUCLEOTIDE SEQUENCE [LARGE SCALE GENOMIC DNA]</scope>
    <source>
        <strain evidence="1 2">ALL</strain>
    </source>
</reference>
<proteinExistence type="predicted"/>
<gene>
    <name evidence="1" type="ORF">L596_000705</name>
</gene>
<organism evidence="1 2">
    <name type="scientific">Steinernema carpocapsae</name>
    <name type="common">Entomopathogenic nematode</name>
    <dbReference type="NCBI Taxonomy" id="34508"/>
    <lineage>
        <taxon>Eukaryota</taxon>
        <taxon>Metazoa</taxon>
        <taxon>Ecdysozoa</taxon>
        <taxon>Nematoda</taxon>
        <taxon>Chromadorea</taxon>
        <taxon>Rhabditida</taxon>
        <taxon>Tylenchina</taxon>
        <taxon>Panagrolaimomorpha</taxon>
        <taxon>Strongyloidoidea</taxon>
        <taxon>Steinernematidae</taxon>
        <taxon>Steinernema</taxon>
    </lineage>
</organism>